<feature type="domain" description="DUF4367" evidence="3">
    <location>
        <begin position="149"/>
        <end position="262"/>
    </location>
</feature>
<dbReference type="InterPro" id="IPR052944">
    <property type="entry name" value="Sporulation_related"/>
</dbReference>
<dbReference type="InterPro" id="IPR025377">
    <property type="entry name" value="DUF4367"/>
</dbReference>
<reference evidence="4" key="1">
    <citation type="submission" date="2022-01" db="EMBL/GenBank/DDBJ databases">
        <authorList>
            <person name="Criscuolo A."/>
        </authorList>
    </citation>
    <scope>NUCLEOTIDE SEQUENCE</scope>
    <source>
        <strain evidence="4">CIP111893</strain>
    </source>
</reference>
<keyword evidence="2" id="KW-0472">Membrane</keyword>
<sequence>MKDKVEQQDKVEQPTADLKEMVRNLYNDVEIPEAAGSWQKAQQQLHKRRRRIKWMNRAKVSIAIVVVSLFINIALNLNMSVTYAGFTSLFKEAKEHVIQIFFQDPDKEEDTGHAKTPPPPDEVYETEPTAPEITTLEEARAKVAFPILTPDIVPEGFNLDIVRIFRESDNQYKNVYLEYVNEAGRIIKLSQRLVSDQSGALKTEVATDAGEIKDIFVLDKPAVLIILPEGMHSLEWLNQENIKISISGELTERELLQFAESMK</sequence>
<dbReference type="PANTHER" id="PTHR37507:SF2">
    <property type="entry name" value="SPORULATION PROTEIN YDCC"/>
    <property type="match status" value="1"/>
</dbReference>
<dbReference type="Pfam" id="PF14285">
    <property type="entry name" value="DUF4367"/>
    <property type="match status" value="1"/>
</dbReference>
<evidence type="ECO:0000313" key="4">
    <source>
        <dbReference type="EMBL" id="CAH1212240.1"/>
    </source>
</evidence>
<keyword evidence="2" id="KW-0812">Transmembrane</keyword>
<dbReference type="Proteomes" id="UP000838686">
    <property type="component" value="Unassembled WGS sequence"/>
</dbReference>
<feature type="transmembrane region" description="Helical" evidence="2">
    <location>
        <begin position="58"/>
        <end position="77"/>
    </location>
</feature>
<proteinExistence type="predicted"/>
<accession>A0ABN8GUN2</accession>
<feature type="region of interest" description="Disordered" evidence="1">
    <location>
        <begin position="107"/>
        <end position="126"/>
    </location>
</feature>
<evidence type="ECO:0000259" key="3">
    <source>
        <dbReference type="Pfam" id="PF14285"/>
    </source>
</evidence>
<keyword evidence="5" id="KW-1185">Reference proteome</keyword>
<keyword evidence="2" id="KW-1133">Transmembrane helix</keyword>
<gene>
    <name evidence="4" type="ORF">PAECIP111893_03507</name>
</gene>
<protein>
    <recommendedName>
        <fullName evidence="3">DUF4367 domain-containing protein</fullName>
    </recommendedName>
</protein>
<evidence type="ECO:0000256" key="1">
    <source>
        <dbReference type="SAM" id="MobiDB-lite"/>
    </source>
</evidence>
<evidence type="ECO:0000313" key="5">
    <source>
        <dbReference type="Proteomes" id="UP000838686"/>
    </source>
</evidence>
<dbReference type="PANTHER" id="PTHR37507">
    <property type="entry name" value="SPORULATION PROTEIN YDCC"/>
    <property type="match status" value="1"/>
</dbReference>
<organism evidence="4 5">
    <name type="scientific">Paenibacillus plantiphilus</name>
    <dbReference type="NCBI Taxonomy" id="2905650"/>
    <lineage>
        <taxon>Bacteria</taxon>
        <taxon>Bacillati</taxon>
        <taxon>Bacillota</taxon>
        <taxon>Bacilli</taxon>
        <taxon>Bacillales</taxon>
        <taxon>Paenibacillaceae</taxon>
        <taxon>Paenibacillus</taxon>
    </lineage>
</organism>
<dbReference type="RefSeq" id="WP_236343861.1">
    <property type="nucleotide sequence ID" value="NZ_CAKMMF010000020.1"/>
</dbReference>
<comment type="caution">
    <text evidence="4">The sequence shown here is derived from an EMBL/GenBank/DDBJ whole genome shotgun (WGS) entry which is preliminary data.</text>
</comment>
<evidence type="ECO:0000256" key="2">
    <source>
        <dbReference type="SAM" id="Phobius"/>
    </source>
</evidence>
<dbReference type="EMBL" id="CAKMMF010000020">
    <property type="protein sequence ID" value="CAH1212240.1"/>
    <property type="molecule type" value="Genomic_DNA"/>
</dbReference>
<name>A0ABN8GUN2_9BACL</name>